<dbReference type="PANTHER" id="PTHR33823:SF4">
    <property type="entry name" value="GENERAL STRESS PROTEIN 16O"/>
    <property type="match status" value="1"/>
</dbReference>
<keyword evidence="2" id="KW-0863">Zinc-finger</keyword>
<dbReference type="PANTHER" id="PTHR33823">
    <property type="entry name" value="RNA POLYMERASE-BINDING TRANSCRIPTION FACTOR DKSA-RELATED"/>
    <property type="match status" value="1"/>
</dbReference>
<keyword evidence="1" id="KW-0479">Metal-binding</keyword>
<dbReference type="EMBL" id="AWSJ01000092">
    <property type="protein sequence ID" value="ERI10545.1"/>
    <property type="molecule type" value="Genomic_DNA"/>
</dbReference>
<evidence type="ECO:0000259" key="5">
    <source>
        <dbReference type="Pfam" id="PF01258"/>
    </source>
</evidence>
<dbReference type="HOGENOM" id="CLU_043144_1_1_9"/>
<gene>
    <name evidence="6" type="ORF">HMPREF0083_01451</name>
</gene>
<dbReference type="eggNOG" id="COG1734">
    <property type="taxonomic scope" value="Bacteria"/>
</dbReference>
<dbReference type="SUPFAM" id="SSF57716">
    <property type="entry name" value="Glucocorticoid receptor-like (DNA-binding domain)"/>
    <property type="match status" value="1"/>
</dbReference>
<dbReference type="SUPFAM" id="SSF109635">
    <property type="entry name" value="DnaK suppressor protein DksA, alpha-hairpin domain"/>
    <property type="match status" value="1"/>
</dbReference>
<dbReference type="NCBIfam" id="TIGR02890">
    <property type="entry name" value="bacill_yteA"/>
    <property type="match status" value="1"/>
</dbReference>
<comment type="caution">
    <text evidence="6">The sequence shown here is derived from an EMBL/GenBank/DDBJ whole genome shotgun (WGS) entry which is preliminary data.</text>
</comment>
<dbReference type="AlphaFoldDB" id="U1X6E6"/>
<dbReference type="Proteomes" id="UP000016511">
    <property type="component" value="Unassembled WGS sequence"/>
</dbReference>
<comment type="caution">
    <text evidence="4">Lacks conserved residue(s) required for the propagation of feature annotation.</text>
</comment>
<reference evidence="6 7" key="1">
    <citation type="submission" date="2013-08" db="EMBL/GenBank/DDBJ databases">
        <authorList>
            <person name="Weinstock G."/>
            <person name="Sodergren E."/>
            <person name="Wylie T."/>
            <person name="Fulton L."/>
            <person name="Fulton R."/>
            <person name="Fronick C."/>
            <person name="O'Laughlin M."/>
            <person name="Godfrey J."/>
            <person name="Miner T."/>
            <person name="Herter B."/>
            <person name="Appelbaum E."/>
            <person name="Cordes M."/>
            <person name="Lek S."/>
            <person name="Wollam A."/>
            <person name="Pepin K.H."/>
            <person name="Palsikar V.B."/>
            <person name="Mitreva M."/>
            <person name="Wilson R.K."/>
        </authorList>
    </citation>
    <scope>NUCLEOTIDE SEQUENCE [LARGE SCALE GENOMIC DNA]</scope>
    <source>
        <strain evidence="6 7">ATCC 12856</strain>
    </source>
</reference>
<dbReference type="InterPro" id="IPR037187">
    <property type="entry name" value="DnaK_N"/>
</dbReference>
<evidence type="ECO:0000313" key="7">
    <source>
        <dbReference type="Proteomes" id="UP000016511"/>
    </source>
</evidence>
<dbReference type="GO" id="GO:0008270">
    <property type="term" value="F:zinc ion binding"/>
    <property type="evidence" value="ECO:0007669"/>
    <property type="project" value="UniProtKB-KW"/>
</dbReference>
<evidence type="ECO:0000313" key="6">
    <source>
        <dbReference type="EMBL" id="ERI10545.1"/>
    </source>
</evidence>
<dbReference type="PATRIC" id="fig|649747.3.peg.1320"/>
<name>U1X6E6_ANEAE</name>
<keyword evidence="3" id="KW-0862">Zinc</keyword>
<dbReference type="InterPro" id="IPR000962">
    <property type="entry name" value="Znf_DskA_TraR"/>
</dbReference>
<sequence length="268" mass="30279">MNTACTLRLKGEYGMLTNEELSHFRSLLNNQLVDIKERLNDSDAYGTARASVQESLGELSNYDNHPADHGSETFERGKDIALYEHGEEEMRDIERALTAIKQGTYGKCEICHAEIPHERLEALPTTLRCVQHAEEEFVSQRRPAEEDILAPPFGAYNYDGWDATFYDAEDAMQDVAKYGTSDTPSDFGEQAHLSYNDMYVESEEPVGYVEDIEGFLLSDINGKFIGVNTESPVHERYEDALDEAGVVSVMGNPDLMEDYTEDEDYVDR</sequence>
<feature type="domain" description="Zinc finger DksA/TraR C4-type" evidence="5">
    <location>
        <begin position="103"/>
        <end position="130"/>
    </location>
</feature>
<proteinExistence type="predicted"/>
<accession>U1X6E6</accession>
<keyword evidence="7" id="KW-1185">Reference proteome</keyword>
<evidence type="ECO:0000256" key="1">
    <source>
        <dbReference type="ARBA" id="ARBA00022723"/>
    </source>
</evidence>
<dbReference type="Gene3D" id="1.20.120.910">
    <property type="entry name" value="DksA, coiled-coil domain"/>
    <property type="match status" value="1"/>
</dbReference>
<organism evidence="6 7">
    <name type="scientific">Aneurinibacillus aneurinilyticus ATCC 12856</name>
    <dbReference type="NCBI Taxonomy" id="649747"/>
    <lineage>
        <taxon>Bacteria</taxon>
        <taxon>Bacillati</taxon>
        <taxon>Bacillota</taxon>
        <taxon>Bacilli</taxon>
        <taxon>Bacillales</taxon>
        <taxon>Paenibacillaceae</taxon>
        <taxon>Aneurinibacillus group</taxon>
        <taxon>Aneurinibacillus</taxon>
    </lineage>
</organism>
<evidence type="ECO:0000256" key="2">
    <source>
        <dbReference type="ARBA" id="ARBA00022771"/>
    </source>
</evidence>
<dbReference type="InterPro" id="IPR014240">
    <property type="entry name" value="YteA"/>
</dbReference>
<dbReference type="Pfam" id="PF01258">
    <property type="entry name" value="zf-dskA_traR"/>
    <property type="match status" value="1"/>
</dbReference>
<dbReference type="STRING" id="649747.HMPREF0083_01451"/>
<dbReference type="PROSITE" id="PS51128">
    <property type="entry name" value="ZF_DKSA_2"/>
    <property type="match status" value="1"/>
</dbReference>
<evidence type="ECO:0000256" key="3">
    <source>
        <dbReference type="ARBA" id="ARBA00022833"/>
    </source>
</evidence>
<protein>
    <submittedName>
        <fullName evidence="6">Sporulation protein, yteA family</fullName>
    </submittedName>
</protein>
<evidence type="ECO:0000256" key="4">
    <source>
        <dbReference type="PROSITE-ProRule" id="PRU00510"/>
    </source>
</evidence>